<accession>A0A1T4WPN5</accession>
<reference evidence="3 4" key="1">
    <citation type="submission" date="2017-02" db="EMBL/GenBank/DDBJ databases">
        <authorList>
            <person name="Peterson S.W."/>
        </authorList>
    </citation>
    <scope>NUCLEOTIDE SEQUENCE [LARGE SCALE GENOMIC DNA]</scope>
    <source>
        <strain evidence="3 4">ATCC 27749</strain>
    </source>
</reference>
<dbReference type="RefSeq" id="WP_143402672.1">
    <property type="nucleotide sequence ID" value="NZ_FUYF01000003.1"/>
</dbReference>
<protein>
    <recommendedName>
        <fullName evidence="5">DUF5050 domain-containing protein</fullName>
    </recommendedName>
</protein>
<sequence length="427" mass="47639">MSNRRFFAICSFMLLLSLACSSCSTAKDTISSDVQSPPPTTASDSTTSMDDSEPISTASFVKAGNGPLVSLDSGIYEAQIVYENSCSIFYTDPIQQKRIYLCGAPNCTHDNESCSAYFSTPGRTYPPMLLTNGKKILLMFTEALEGSNPSMISIDLDGSNRQTVFELASNQYVRGNFYISNDDIYFDVVQTDSDSSLHYQLWHANIESKEAQEVADLGSDEQFYYLCGCAGSKLCFATIDSNSNIKYYLSTPQELNFDAPFYTDNSGHADSFVSNGFLYTINEEGECVTRTNLISGEKRITAFPIKEGYSDPAMQYAYDNNLLVTEGSPVVNGKYDVCAYYIDFDNDTATEISLRTPYNNRPVYVYATVGDKLYVATDYKTYTVKQSFQDGGSENYEYIAYEYAFISKKDYVNSNDAGYEMVEDMFD</sequence>
<feature type="chain" id="PRO_5010526755" description="DUF5050 domain-containing protein" evidence="2">
    <location>
        <begin position="27"/>
        <end position="427"/>
    </location>
</feature>
<dbReference type="EMBL" id="FUYF01000003">
    <property type="protein sequence ID" value="SKA79320.1"/>
    <property type="molecule type" value="Genomic_DNA"/>
</dbReference>
<proteinExistence type="predicted"/>
<dbReference type="PROSITE" id="PS51257">
    <property type="entry name" value="PROKAR_LIPOPROTEIN"/>
    <property type="match status" value="1"/>
</dbReference>
<gene>
    <name evidence="3" type="ORF">SAMN02745178_00931</name>
</gene>
<keyword evidence="4" id="KW-1185">Reference proteome</keyword>
<feature type="signal peptide" evidence="2">
    <location>
        <begin position="1"/>
        <end position="26"/>
    </location>
</feature>
<evidence type="ECO:0008006" key="5">
    <source>
        <dbReference type="Google" id="ProtNLM"/>
    </source>
</evidence>
<name>A0A1T4WPN5_9FIRM</name>
<dbReference type="Proteomes" id="UP000190286">
    <property type="component" value="Unassembled WGS sequence"/>
</dbReference>
<evidence type="ECO:0000256" key="2">
    <source>
        <dbReference type="SAM" id="SignalP"/>
    </source>
</evidence>
<dbReference type="AlphaFoldDB" id="A0A1T4WPN5"/>
<evidence type="ECO:0000313" key="4">
    <source>
        <dbReference type="Proteomes" id="UP000190286"/>
    </source>
</evidence>
<dbReference type="OrthoDB" id="1836944at2"/>
<keyword evidence="2" id="KW-0732">Signal</keyword>
<evidence type="ECO:0000313" key="3">
    <source>
        <dbReference type="EMBL" id="SKA79320.1"/>
    </source>
</evidence>
<dbReference type="SUPFAM" id="SSF69304">
    <property type="entry name" value="Tricorn protease N-terminal domain"/>
    <property type="match status" value="1"/>
</dbReference>
<dbReference type="GeneID" id="93339353"/>
<dbReference type="STRING" id="745368.SAMN02745178_00931"/>
<organism evidence="3 4">
    <name type="scientific">Gemmiger formicilis</name>
    <dbReference type="NCBI Taxonomy" id="745368"/>
    <lineage>
        <taxon>Bacteria</taxon>
        <taxon>Bacillati</taxon>
        <taxon>Bacillota</taxon>
        <taxon>Clostridia</taxon>
        <taxon>Eubacteriales</taxon>
        <taxon>Gemmiger</taxon>
    </lineage>
</organism>
<evidence type="ECO:0000256" key="1">
    <source>
        <dbReference type="SAM" id="MobiDB-lite"/>
    </source>
</evidence>
<feature type="region of interest" description="Disordered" evidence="1">
    <location>
        <begin position="28"/>
        <end position="53"/>
    </location>
</feature>